<protein>
    <submittedName>
        <fullName evidence="5">3-oxoacyl-ACP reductase</fullName>
    </submittedName>
</protein>
<evidence type="ECO:0000256" key="3">
    <source>
        <dbReference type="RuleBase" id="RU000363"/>
    </source>
</evidence>
<reference evidence="5 6" key="1">
    <citation type="submission" date="2018-02" db="EMBL/GenBank/DDBJ databases">
        <title>Draft Genome of Achromobacter spanius stain 6.</title>
        <authorList>
            <person name="Gunasekera T.S."/>
            <person name="Radwan O."/>
            <person name="Ruiz O.N."/>
        </authorList>
    </citation>
    <scope>NUCLEOTIDE SEQUENCE [LARGE SCALE GENOMIC DNA]</scope>
    <source>
        <strain evidence="5 6">6</strain>
    </source>
</reference>
<dbReference type="InterPro" id="IPR057326">
    <property type="entry name" value="KR_dom"/>
</dbReference>
<dbReference type="OrthoDB" id="9804774at2"/>
<dbReference type="RefSeq" id="WP_104142830.1">
    <property type="nucleotide sequence ID" value="NZ_PREU01000002.1"/>
</dbReference>
<dbReference type="Proteomes" id="UP000239990">
    <property type="component" value="Unassembled WGS sequence"/>
</dbReference>
<dbReference type="PANTHER" id="PTHR45024">
    <property type="entry name" value="DEHYDROGENASES, SHORT CHAIN"/>
    <property type="match status" value="1"/>
</dbReference>
<dbReference type="PANTHER" id="PTHR45024:SF2">
    <property type="entry name" value="SCP2 DOMAIN-CONTAINING PROTEIN"/>
    <property type="match status" value="1"/>
</dbReference>
<accession>A0A2S5GXP0</accession>
<dbReference type="PRINTS" id="PR00081">
    <property type="entry name" value="GDHRDH"/>
</dbReference>
<dbReference type="InterPro" id="IPR051687">
    <property type="entry name" value="Peroxisomal_Beta-Oxidation"/>
</dbReference>
<sequence length="331" mass="34342">MTIRFDDRVAIVTGAGQGLGRSHALQLAARGCRVVVNDYGGVVQTGVVQTSAVQAGVVQTSAVQTGVVQTSAVQAGAAPTSAAQAVVDEIIGAGGQAIADGGNVCDSAAVDAMVARAMQAWGRVDILINNAGILRDKTFAKMSADDFNAVIDVHLLGSANCARAVWPIMREQRYGRILMTTSTSGMYGNFGQSNYGAAKAGVVGLMNVLHLEGQKHGIHVNALVPTAATRMTAEMFDADTLRALDPAFVTPAALFLVAQAAPSRTALLAGAGTYARLAIVESAGMYFPENERTPESIAAHFDEIASLDTLIEPPEGLAHVARILKRAQEAA</sequence>
<organism evidence="5 6">
    <name type="scientific">Achromobacter spanius</name>
    <dbReference type="NCBI Taxonomy" id="217203"/>
    <lineage>
        <taxon>Bacteria</taxon>
        <taxon>Pseudomonadati</taxon>
        <taxon>Pseudomonadota</taxon>
        <taxon>Betaproteobacteria</taxon>
        <taxon>Burkholderiales</taxon>
        <taxon>Alcaligenaceae</taxon>
        <taxon>Achromobacter</taxon>
    </lineage>
</organism>
<dbReference type="AlphaFoldDB" id="A0A2S5GXP0"/>
<dbReference type="EMBL" id="PREU01000002">
    <property type="protein sequence ID" value="PPA77724.1"/>
    <property type="molecule type" value="Genomic_DNA"/>
</dbReference>
<gene>
    <name evidence="5" type="ORF">C4E15_06300</name>
</gene>
<evidence type="ECO:0000256" key="1">
    <source>
        <dbReference type="ARBA" id="ARBA00006484"/>
    </source>
</evidence>
<dbReference type="InterPro" id="IPR036291">
    <property type="entry name" value="NAD(P)-bd_dom_sf"/>
</dbReference>
<name>A0A2S5GXP0_9BURK</name>
<dbReference type="PROSITE" id="PS00061">
    <property type="entry name" value="ADH_SHORT"/>
    <property type="match status" value="1"/>
</dbReference>
<dbReference type="GO" id="GO:0016491">
    <property type="term" value="F:oxidoreductase activity"/>
    <property type="evidence" value="ECO:0007669"/>
    <property type="project" value="UniProtKB-KW"/>
</dbReference>
<dbReference type="SUPFAM" id="SSF51735">
    <property type="entry name" value="NAD(P)-binding Rossmann-fold domains"/>
    <property type="match status" value="1"/>
</dbReference>
<proteinExistence type="inferred from homology"/>
<dbReference type="Pfam" id="PF00106">
    <property type="entry name" value="adh_short"/>
    <property type="match status" value="1"/>
</dbReference>
<dbReference type="PRINTS" id="PR00080">
    <property type="entry name" value="SDRFAMILY"/>
</dbReference>
<dbReference type="SMART" id="SM00822">
    <property type="entry name" value="PKS_KR"/>
    <property type="match status" value="1"/>
</dbReference>
<feature type="domain" description="Ketoreductase" evidence="4">
    <location>
        <begin position="8"/>
        <end position="226"/>
    </location>
</feature>
<comment type="similarity">
    <text evidence="1 3">Belongs to the short-chain dehydrogenases/reductases (SDR) family.</text>
</comment>
<evidence type="ECO:0000259" key="4">
    <source>
        <dbReference type="SMART" id="SM00822"/>
    </source>
</evidence>
<evidence type="ECO:0000313" key="6">
    <source>
        <dbReference type="Proteomes" id="UP000239990"/>
    </source>
</evidence>
<comment type="caution">
    <text evidence="5">The sequence shown here is derived from an EMBL/GenBank/DDBJ whole genome shotgun (WGS) entry which is preliminary data.</text>
</comment>
<evidence type="ECO:0000313" key="5">
    <source>
        <dbReference type="EMBL" id="PPA77724.1"/>
    </source>
</evidence>
<dbReference type="Gene3D" id="3.40.50.720">
    <property type="entry name" value="NAD(P)-binding Rossmann-like Domain"/>
    <property type="match status" value="1"/>
</dbReference>
<dbReference type="InterPro" id="IPR002347">
    <property type="entry name" value="SDR_fam"/>
</dbReference>
<keyword evidence="2" id="KW-0560">Oxidoreductase</keyword>
<evidence type="ECO:0000256" key="2">
    <source>
        <dbReference type="ARBA" id="ARBA00023002"/>
    </source>
</evidence>
<dbReference type="InterPro" id="IPR020904">
    <property type="entry name" value="Sc_DH/Rdtase_CS"/>
</dbReference>